<dbReference type="SUPFAM" id="SSF103256">
    <property type="entry name" value="Hypothetical protein TM0160"/>
    <property type="match status" value="1"/>
</dbReference>
<dbReference type="InterPro" id="IPR003729">
    <property type="entry name" value="Bi_nuclease_dom"/>
</dbReference>
<feature type="compositionally biased region" description="Acidic residues" evidence="1">
    <location>
        <begin position="173"/>
        <end position="187"/>
    </location>
</feature>
<accession>A0A5C4U3V3</accession>
<reference evidence="3 4" key="1">
    <citation type="submission" date="2019-06" db="EMBL/GenBank/DDBJ databases">
        <authorList>
            <person name="Li J."/>
        </authorList>
    </citation>
    <scope>NUCLEOTIDE SEQUENCE [LARGE SCALE GENOMIC DNA]</scope>
    <source>
        <strain evidence="3 4">LMG 28165</strain>
    </source>
</reference>
<dbReference type="EMBL" id="VDHJ01000007">
    <property type="protein sequence ID" value="TNL97641.1"/>
    <property type="molecule type" value="Genomic_DNA"/>
</dbReference>
<gene>
    <name evidence="3" type="ORF">FHE74_06015</name>
</gene>
<name>A0A5C4U3V3_9CORY</name>
<dbReference type="AlphaFoldDB" id="A0A5C4U3V3"/>
<dbReference type="PROSITE" id="PS51658">
    <property type="entry name" value="BFN"/>
    <property type="match status" value="1"/>
</dbReference>
<feature type="region of interest" description="Disordered" evidence="1">
    <location>
        <begin position="173"/>
        <end position="198"/>
    </location>
</feature>
<dbReference type="InterPro" id="IPR036104">
    <property type="entry name" value="BFN_sf"/>
</dbReference>
<dbReference type="RefSeq" id="WP_139465604.1">
    <property type="nucleotide sequence ID" value="NZ_VDHJ01000007.1"/>
</dbReference>
<dbReference type="GO" id="GO:0004518">
    <property type="term" value="F:nuclease activity"/>
    <property type="evidence" value="ECO:0007669"/>
    <property type="project" value="InterPro"/>
</dbReference>
<dbReference type="Gene3D" id="3.10.690.10">
    <property type="entry name" value="Bifunctional nuclease domain"/>
    <property type="match status" value="1"/>
</dbReference>
<dbReference type="Pfam" id="PF02577">
    <property type="entry name" value="BFN_dom"/>
    <property type="match status" value="1"/>
</dbReference>
<proteinExistence type="predicted"/>
<evidence type="ECO:0000259" key="2">
    <source>
        <dbReference type="PROSITE" id="PS51658"/>
    </source>
</evidence>
<comment type="caution">
    <text evidence="3">The sequence shown here is derived from an EMBL/GenBank/DDBJ whole genome shotgun (WGS) entry which is preliminary data.</text>
</comment>
<evidence type="ECO:0000313" key="4">
    <source>
        <dbReference type="Proteomes" id="UP000312032"/>
    </source>
</evidence>
<evidence type="ECO:0000313" key="3">
    <source>
        <dbReference type="EMBL" id="TNL97641.1"/>
    </source>
</evidence>
<evidence type="ECO:0000256" key="1">
    <source>
        <dbReference type="SAM" id="MobiDB-lite"/>
    </source>
</evidence>
<organism evidence="3 4">
    <name type="scientific">Corynebacterium tapiri</name>
    <dbReference type="NCBI Taxonomy" id="1448266"/>
    <lineage>
        <taxon>Bacteria</taxon>
        <taxon>Bacillati</taxon>
        <taxon>Actinomycetota</taxon>
        <taxon>Actinomycetes</taxon>
        <taxon>Mycobacteriales</taxon>
        <taxon>Corynebacteriaceae</taxon>
        <taxon>Corynebacterium</taxon>
    </lineage>
</organism>
<keyword evidence="4" id="KW-1185">Reference proteome</keyword>
<feature type="domain" description="BFN" evidence="2">
    <location>
        <begin position="1"/>
        <end position="133"/>
    </location>
</feature>
<dbReference type="OrthoDB" id="9788698at2"/>
<sequence>MIELELAGIQRIGPEPFHCALLLWREEARILPIWVSAHDADELERRIEDDEDVDTQRRPNTYDLLAETLEHVEGGVRQLALTSYFEGVYIGEITLGSSQVIDARPSDVLILAQLMKREVMADEEALSQAFLKLNDDELEEYLGFRFGEDSEPSSPSGEVDEILRHLDFDLEVDSNDSSEANDSDEGPGAEGDKRENRS</sequence>
<dbReference type="Proteomes" id="UP000312032">
    <property type="component" value="Unassembled WGS sequence"/>
</dbReference>
<protein>
    <submittedName>
        <fullName evidence="3">Bifunctional nuclease family protein</fullName>
    </submittedName>
</protein>